<proteinExistence type="predicted"/>
<dbReference type="SUPFAM" id="SSF160443">
    <property type="entry name" value="SMR domain-like"/>
    <property type="match status" value="1"/>
</dbReference>
<dbReference type="Pfam" id="PF01713">
    <property type="entry name" value="Smr"/>
    <property type="match status" value="1"/>
</dbReference>
<name>A0A1B1AIA6_9PROT</name>
<evidence type="ECO:0000313" key="3">
    <source>
        <dbReference type="EMBL" id="ANP46285.1"/>
    </source>
</evidence>
<dbReference type="KEGG" id="cbot:ATE48_10340"/>
<sequence>MAAITRPGGVSKKQRDLTTDEKKLWRRVAASVKTRRPLPAEVEEAEEKLAPKRAVPTAASKAPAPAPAPRAKPAPPPQHRGNEKRVRRGKLEIGASFDLHGHTQESGRAVLERFLRAAHRRGDRTVIVITGVGRGGVGVLRRCLPEWLAERDIRPLVSGYAPAHRAHGGSGAFYVFLKRPSETSD</sequence>
<accession>A0A1B1AIA6</accession>
<dbReference type="EMBL" id="CP013244">
    <property type="protein sequence ID" value="ANP46285.1"/>
    <property type="molecule type" value="Genomic_DNA"/>
</dbReference>
<keyword evidence="4" id="KW-1185">Reference proteome</keyword>
<dbReference type="OrthoDB" id="7165597at2"/>
<evidence type="ECO:0000259" key="2">
    <source>
        <dbReference type="PROSITE" id="PS50828"/>
    </source>
</evidence>
<dbReference type="STRING" id="1759059.ATE48_10340"/>
<dbReference type="AlphaFoldDB" id="A0A1B1AIA6"/>
<evidence type="ECO:0000313" key="4">
    <source>
        <dbReference type="Proteomes" id="UP000092498"/>
    </source>
</evidence>
<dbReference type="PROSITE" id="PS50828">
    <property type="entry name" value="SMR"/>
    <property type="match status" value="1"/>
</dbReference>
<dbReference type="InParanoid" id="A0A1B1AIA6"/>
<dbReference type="PANTHER" id="PTHR35562">
    <property type="entry name" value="DNA ENDONUCLEASE SMRA-RELATED"/>
    <property type="match status" value="1"/>
</dbReference>
<evidence type="ECO:0000256" key="1">
    <source>
        <dbReference type="SAM" id="MobiDB-lite"/>
    </source>
</evidence>
<dbReference type="Gene3D" id="3.30.1370.110">
    <property type="match status" value="1"/>
</dbReference>
<protein>
    <recommendedName>
        <fullName evidence="2">Smr domain-containing protein</fullName>
    </recommendedName>
</protein>
<dbReference type="FunCoup" id="A0A1B1AIA6">
    <property type="interactions" value="21"/>
</dbReference>
<feature type="compositionally biased region" description="Pro residues" evidence="1">
    <location>
        <begin position="64"/>
        <end position="78"/>
    </location>
</feature>
<gene>
    <name evidence="3" type="ORF">ATE48_10340</name>
</gene>
<dbReference type="InterPro" id="IPR036063">
    <property type="entry name" value="Smr_dom_sf"/>
</dbReference>
<feature type="compositionally biased region" description="Low complexity" evidence="1">
    <location>
        <begin position="54"/>
        <end position="63"/>
    </location>
</feature>
<feature type="domain" description="Smr" evidence="2">
    <location>
        <begin position="97"/>
        <end position="178"/>
    </location>
</feature>
<dbReference type="InterPro" id="IPR002625">
    <property type="entry name" value="Smr_dom"/>
</dbReference>
<reference evidence="3 4" key="1">
    <citation type="submission" date="2015-11" db="EMBL/GenBank/DDBJ databases">
        <title>Whole-Genome Sequence of Candidatus Oderbacter manganicum from the National Park Lower Oder Valley, Germany.</title>
        <authorList>
            <person name="Braun B."/>
            <person name="Liere K."/>
            <person name="Szewzyk U."/>
        </authorList>
    </citation>
    <scope>NUCLEOTIDE SEQUENCE [LARGE SCALE GENOMIC DNA]</scope>
    <source>
        <strain evidence="3 4">OTSz_A_272</strain>
    </source>
</reference>
<feature type="compositionally biased region" description="Basic and acidic residues" evidence="1">
    <location>
        <begin position="13"/>
        <end position="23"/>
    </location>
</feature>
<dbReference type="PANTHER" id="PTHR35562:SF2">
    <property type="entry name" value="DNA ENDONUCLEASE SMRA-RELATED"/>
    <property type="match status" value="1"/>
</dbReference>
<dbReference type="Proteomes" id="UP000092498">
    <property type="component" value="Chromosome"/>
</dbReference>
<organism evidence="3 4">
    <name type="scientific">Candidatus Viadribacter manganicus</name>
    <dbReference type="NCBI Taxonomy" id="1759059"/>
    <lineage>
        <taxon>Bacteria</taxon>
        <taxon>Pseudomonadati</taxon>
        <taxon>Pseudomonadota</taxon>
        <taxon>Alphaproteobacteria</taxon>
        <taxon>Hyphomonadales</taxon>
        <taxon>Hyphomonadaceae</taxon>
        <taxon>Candidatus Viadribacter</taxon>
    </lineage>
</organism>
<feature type="region of interest" description="Disordered" evidence="1">
    <location>
        <begin position="1"/>
        <end position="86"/>
    </location>
</feature>